<keyword evidence="1" id="KW-0732">Signal</keyword>
<proteinExistence type="predicted"/>
<dbReference type="Gene3D" id="1.20.90.10">
    <property type="entry name" value="Phospholipase A2 domain"/>
    <property type="match status" value="1"/>
</dbReference>
<evidence type="ECO:0000313" key="2">
    <source>
        <dbReference type="EMBL" id="KXZ41905.1"/>
    </source>
</evidence>
<dbReference type="EMBL" id="LSYV01000246">
    <property type="protein sequence ID" value="KXZ41905.1"/>
    <property type="molecule type" value="Genomic_DNA"/>
</dbReference>
<dbReference type="STRING" id="33097.A0A150FXI7"/>
<organism evidence="2 3">
    <name type="scientific">Gonium pectorale</name>
    <name type="common">Green alga</name>
    <dbReference type="NCBI Taxonomy" id="33097"/>
    <lineage>
        <taxon>Eukaryota</taxon>
        <taxon>Viridiplantae</taxon>
        <taxon>Chlorophyta</taxon>
        <taxon>core chlorophytes</taxon>
        <taxon>Chlorophyceae</taxon>
        <taxon>CS clade</taxon>
        <taxon>Chlamydomonadales</taxon>
        <taxon>Volvocaceae</taxon>
        <taxon>Gonium</taxon>
    </lineage>
</organism>
<reference evidence="3" key="1">
    <citation type="journal article" date="2016" name="Nat. Commun.">
        <title>The Gonium pectorale genome demonstrates co-option of cell cycle regulation during the evolution of multicellularity.</title>
        <authorList>
            <person name="Hanschen E.R."/>
            <person name="Marriage T.N."/>
            <person name="Ferris P.J."/>
            <person name="Hamaji T."/>
            <person name="Toyoda A."/>
            <person name="Fujiyama A."/>
            <person name="Neme R."/>
            <person name="Noguchi H."/>
            <person name="Minakuchi Y."/>
            <person name="Suzuki M."/>
            <person name="Kawai-Toyooka H."/>
            <person name="Smith D.R."/>
            <person name="Sparks H."/>
            <person name="Anderson J."/>
            <person name="Bakaric R."/>
            <person name="Luria V."/>
            <person name="Karger A."/>
            <person name="Kirschner M.W."/>
            <person name="Durand P.M."/>
            <person name="Michod R.E."/>
            <person name="Nozaki H."/>
            <person name="Olson B.J."/>
        </authorList>
    </citation>
    <scope>NUCLEOTIDE SEQUENCE [LARGE SCALE GENOMIC DNA]</scope>
    <source>
        <strain evidence="3">NIES-2863</strain>
    </source>
</reference>
<dbReference type="GO" id="GO:0004623">
    <property type="term" value="F:phospholipase A2 activity"/>
    <property type="evidence" value="ECO:0007669"/>
    <property type="project" value="InterPro"/>
</dbReference>
<dbReference type="GO" id="GO:0006644">
    <property type="term" value="P:phospholipid metabolic process"/>
    <property type="evidence" value="ECO:0007669"/>
    <property type="project" value="InterPro"/>
</dbReference>
<dbReference type="AlphaFoldDB" id="A0A150FXI7"/>
<accession>A0A150FXI7</accession>
<dbReference type="OrthoDB" id="566013at2759"/>
<dbReference type="GO" id="GO:0050482">
    <property type="term" value="P:arachidonate secretion"/>
    <property type="evidence" value="ECO:0007669"/>
    <property type="project" value="InterPro"/>
</dbReference>
<comment type="caution">
    <text evidence="2">The sequence shown here is derived from an EMBL/GenBank/DDBJ whole genome shotgun (WGS) entry which is preliminary data.</text>
</comment>
<evidence type="ECO:0000313" key="3">
    <source>
        <dbReference type="Proteomes" id="UP000075714"/>
    </source>
</evidence>
<sequence>MRLPAALLALGCLLASVSLSRAVDAPGKEETPVFNQKCHTDFIKCLDKHANKDHEGFAPNTCPYKTVIPTMKAGIQMAMMFTGGFKGEEEF</sequence>
<keyword evidence="3" id="KW-1185">Reference proteome</keyword>
<evidence type="ECO:0000256" key="1">
    <source>
        <dbReference type="SAM" id="SignalP"/>
    </source>
</evidence>
<feature type="chain" id="PRO_5007561750" evidence="1">
    <location>
        <begin position="23"/>
        <end position="91"/>
    </location>
</feature>
<name>A0A150FXI7_GONPE</name>
<dbReference type="InterPro" id="IPR036444">
    <property type="entry name" value="PLipase_A2_dom_sf"/>
</dbReference>
<gene>
    <name evidence="2" type="ORF">GPECTOR_247g605</name>
</gene>
<dbReference type="Proteomes" id="UP000075714">
    <property type="component" value="Unassembled WGS sequence"/>
</dbReference>
<feature type="signal peptide" evidence="1">
    <location>
        <begin position="1"/>
        <end position="22"/>
    </location>
</feature>
<protein>
    <submittedName>
        <fullName evidence="2">Uncharacterized protein</fullName>
    </submittedName>
</protein>